<comment type="caution">
    <text evidence="8">The sequence shown here is derived from an EMBL/GenBank/DDBJ whole genome shotgun (WGS) entry which is preliminary data.</text>
</comment>
<evidence type="ECO:0000313" key="9">
    <source>
        <dbReference type="Proteomes" id="UP000681720"/>
    </source>
</evidence>
<keyword evidence="5 7" id="KW-0472">Membrane</keyword>
<comment type="similarity">
    <text evidence="2 6">Belongs to the sodium:solute symporter (SSF) (TC 2.A.21) family.</text>
</comment>
<evidence type="ECO:0000256" key="1">
    <source>
        <dbReference type="ARBA" id="ARBA00004141"/>
    </source>
</evidence>
<dbReference type="InterPro" id="IPR038377">
    <property type="entry name" value="Na/Glc_symporter_sf"/>
</dbReference>
<evidence type="ECO:0000256" key="3">
    <source>
        <dbReference type="ARBA" id="ARBA00022692"/>
    </source>
</evidence>
<sequence length="195" mass="21098">MATAITSVALHWADILVLITYFGIVIGFGIWSSCKNRGSVGGYFLAGRSMTFLPVGASLFASNIGSGHFIGLAGSGANNGIGAATFELNATYVLMILGWIFLPVYIKADVFTMPEFLKKRFGGDRIRFYLTILALLLSVFTKISVDLYSGAIFLNQALGWNIYVSVISLVLLAAIFTIGGNLNKSNEIFSFYFIS</sequence>
<dbReference type="GO" id="GO:0005886">
    <property type="term" value="C:plasma membrane"/>
    <property type="evidence" value="ECO:0007669"/>
    <property type="project" value="TreeGrafter"/>
</dbReference>
<dbReference type="Pfam" id="PF00474">
    <property type="entry name" value="SSF"/>
    <property type="match status" value="1"/>
</dbReference>
<keyword evidence="3 7" id="KW-0812">Transmembrane</keyword>
<evidence type="ECO:0000256" key="4">
    <source>
        <dbReference type="ARBA" id="ARBA00022989"/>
    </source>
</evidence>
<comment type="subcellular location">
    <subcellularLocation>
        <location evidence="1">Membrane</location>
        <topology evidence="1">Multi-pass membrane protein</topology>
    </subcellularLocation>
</comment>
<dbReference type="Proteomes" id="UP000681720">
    <property type="component" value="Unassembled WGS sequence"/>
</dbReference>
<feature type="transmembrane region" description="Helical" evidence="7">
    <location>
        <begin position="160"/>
        <end position="182"/>
    </location>
</feature>
<dbReference type="PANTHER" id="PTHR11819">
    <property type="entry name" value="SOLUTE CARRIER FAMILY 5"/>
    <property type="match status" value="1"/>
</dbReference>
<feature type="transmembrane region" description="Helical" evidence="7">
    <location>
        <begin position="90"/>
        <end position="108"/>
    </location>
</feature>
<evidence type="ECO:0000313" key="8">
    <source>
        <dbReference type="EMBL" id="CAF4100235.1"/>
    </source>
</evidence>
<name>A0A8S2QID5_9BILA</name>
<accession>A0A8S2QID5</accession>
<feature type="transmembrane region" description="Helical" evidence="7">
    <location>
        <begin position="128"/>
        <end position="154"/>
    </location>
</feature>
<dbReference type="Gene3D" id="1.20.1730.10">
    <property type="entry name" value="Sodium/glucose cotransporter"/>
    <property type="match status" value="1"/>
</dbReference>
<feature type="transmembrane region" description="Helical" evidence="7">
    <location>
        <begin position="52"/>
        <end position="70"/>
    </location>
</feature>
<dbReference type="EMBL" id="CAJOBJ010007989">
    <property type="protein sequence ID" value="CAF4100235.1"/>
    <property type="molecule type" value="Genomic_DNA"/>
</dbReference>
<reference evidence="8" key="1">
    <citation type="submission" date="2021-02" db="EMBL/GenBank/DDBJ databases">
        <authorList>
            <person name="Nowell W R."/>
        </authorList>
    </citation>
    <scope>NUCLEOTIDE SEQUENCE</scope>
</reference>
<evidence type="ECO:0000256" key="7">
    <source>
        <dbReference type="SAM" id="Phobius"/>
    </source>
</evidence>
<keyword evidence="4 7" id="KW-1133">Transmembrane helix</keyword>
<dbReference type="InterPro" id="IPR001734">
    <property type="entry name" value="Na/solute_symporter"/>
</dbReference>
<evidence type="ECO:0000256" key="2">
    <source>
        <dbReference type="ARBA" id="ARBA00006434"/>
    </source>
</evidence>
<evidence type="ECO:0000256" key="6">
    <source>
        <dbReference type="RuleBase" id="RU362091"/>
    </source>
</evidence>
<dbReference type="PROSITE" id="PS50283">
    <property type="entry name" value="NA_SOLUT_SYMP_3"/>
    <property type="match status" value="1"/>
</dbReference>
<evidence type="ECO:0000256" key="5">
    <source>
        <dbReference type="ARBA" id="ARBA00023136"/>
    </source>
</evidence>
<proteinExistence type="inferred from homology"/>
<gene>
    <name evidence="8" type="ORF">GIL414_LOCUS17063</name>
</gene>
<protein>
    <submittedName>
        <fullName evidence="8">Uncharacterized protein</fullName>
    </submittedName>
</protein>
<organism evidence="8 9">
    <name type="scientific">Rotaria magnacalcarata</name>
    <dbReference type="NCBI Taxonomy" id="392030"/>
    <lineage>
        <taxon>Eukaryota</taxon>
        <taxon>Metazoa</taxon>
        <taxon>Spiralia</taxon>
        <taxon>Gnathifera</taxon>
        <taxon>Rotifera</taxon>
        <taxon>Eurotatoria</taxon>
        <taxon>Bdelloidea</taxon>
        <taxon>Philodinida</taxon>
        <taxon>Philodinidae</taxon>
        <taxon>Rotaria</taxon>
    </lineage>
</organism>
<dbReference type="PANTHER" id="PTHR11819:SF195">
    <property type="entry name" value="SODIUM_GLUCOSE COTRANSPORTER 4"/>
    <property type="match status" value="1"/>
</dbReference>
<dbReference type="AlphaFoldDB" id="A0A8S2QID5"/>
<dbReference type="GO" id="GO:0005412">
    <property type="term" value="F:D-glucose:sodium symporter activity"/>
    <property type="evidence" value="ECO:0007669"/>
    <property type="project" value="TreeGrafter"/>
</dbReference>
<feature type="transmembrane region" description="Helical" evidence="7">
    <location>
        <begin position="12"/>
        <end position="31"/>
    </location>
</feature>